<evidence type="ECO:0000256" key="1">
    <source>
        <dbReference type="SAM" id="MobiDB-lite"/>
    </source>
</evidence>
<dbReference type="EMBL" id="DS113872">
    <property type="protein sequence ID" value="EAX94181.1"/>
    <property type="molecule type" value="Genomic_DNA"/>
</dbReference>
<evidence type="ECO:0000313" key="2">
    <source>
        <dbReference type="EMBL" id="EAX94181.1"/>
    </source>
</evidence>
<keyword evidence="3" id="KW-1185">Reference proteome</keyword>
<evidence type="ECO:0000313" key="3">
    <source>
        <dbReference type="Proteomes" id="UP000001542"/>
    </source>
</evidence>
<sequence>MAENQEPNQAEVANVTEGMEEDDKKVKVLDLGIGEKDSLVAMEMQDSQKTGFRKPKHSAARKKSIDRIFGKIDQVEVDNNVDKSKLKNLPRRSLLANDILSITKGPAESDDEDKH</sequence>
<dbReference type="OrthoDB" id="10492255at2759"/>
<dbReference type="AlphaFoldDB" id="A2FLP6"/>
<feature type="region of interest" description="Disordered" evidence="1">
    <location>
        <begin position="1"/>
        <end position="21"/>
    </location>
</feature>
<protein>
    <submittedName>
        <fullName evidence="2">Uncharacterized protein</fullName>
    </submittedName>
</protein>
<dbReference type="Proteomes" id="UP000001542">
    <property type="component" value="Unassembled WGS sequence"/>
</dbReference>
<proteinExistence type="predicted"/>
<accession>A2FLP6</accession>
<dbReference type="InParanoid" id="A2FLP6"/>
<dbReference type="VEuPathDB" id="TrichDB:TVAG_315870"/>
<reference evidence="2" key="2">
    <citation type="journal article" date="2007" name="Science">
        <title>Draft genome sequence of the sexually transmitted pathogen Trichomonas vaginalis.</title>
        <authorList>
            <person name="Carlton J.M."/>
            <person name="Hirt R.P."/>
            <person name="Silva J.C."/>
            <person name="Delcher A.L."/>
            <person name="Schatz M."/>
            <person name="Zhao Q."/>
            <person name="Wortman J.R."/>
            <person name="Bidwell S.L."/>
            <person name="Alsmark U.C.M."/>
            <person name="Besteiro S."/>
            <person name="Sicheritz-Ponten T."/>
            <person name="Noel C.J."/>
            <person name="Dacks J.B."/>
            <person name="Foster P.G."/>
            <person name="Simillion C."/>
            <person name="Van de Peer Y."/>
            <person name="Miranda-Saavedra D."/>
            <person name="Barton G.J."/>
            <person name="Westrop G.D."/>
            <person name="Mueller S."/>
            <person name="Dessi D."/>
            <person name="Fiori P.L."/>
            <person name="Ren Q."/>
            <person name="Paulsen I."/>
            <person name="Zhang H."/>
            <person name="Bastida-Corcuera F.D."/>
            <person name="Simoes-Barbosa A."/>
            <person name="Brown M.T."/>
            <person name="Hayes R.D."/>
            <person name="Mukherjee M."/>
            <person name="Okumura C.Y."/>
            <person name="Schneider R."/>
            <person name="Smith A.J."/>
            <person name="Vanacova S."/>
            <person name="Villalvazo M."/>
            <person name="Haas B.J."/>
            <person name="Pertea M."/>
            <person name="Feldblyum T.V."/>
            <person name="Utterback T.R."/>
            <person name="Shu C.L."/>
            <person name="Osoegawa K."/>
            <person name="de Jong P.J."/>
            <person name="Hrdy I."/>
            <person name="Horvathova L."/>
            <person name="Zubacova Z."/>
            <person name="Dolezal P."/>
            <person name="Malik S.B."/>
            <person name="Logsdon J.M. Jr."/>
            <person name="Henze K."/>
            <person name="Gupta A."/>
            <person name="Wang C.C."/>
            <person name="Dunne R.L."/>
            <person name="Upcroft J.A."/>
            <person name="Upcroft P."/>
            <person name="White O."/>
            <person name="Salzberg S.L."/>
            <person name="Tang P."/>
            <person name="Chiu C.-H."/>
            <person name="Lee Y.-S."/>
            <person name="Embley T.M."/>
            <person name="Coombs G.H."/>
            <person name="Mottram J.C."/>
            <person name="Tachezy J."/>
            <person name="Fraser-Liggett C.M."/>
            <person name="Johnson P.J."/>
        </authorList>
    </citation>
    <scope>NUCLEOTIDE SEQUENCE [LARGE SCALE GENOMIC DNA]</scope>
    <source>
        <strain evidence="2">G3</strain>
    </source>
</reference>
<name>A2FLP6_TRIV3</name>
<reference evidence="2" key="1">
    <citation type="submission" date="2006-10" db="EMBL/GenBank/DDBJ databases">
        <authorList>
            <person name="Amadeo P."/>
            <person name="Zhao Q."/>
            <person name="Wortman J."/>
            <person name="Fraser-Liggett C."/>
            <person name="Carlton J."/>
        </authorList>
    </citation>
    <scope>NUCLEOTIDE SEQUENCE</scope>
    <source>
        <strain evidence="2">G3</strain>
    </source>
</reference>
<organism evidence="2 3">
    <name type="scientific">Trichomonas vaginalis (strain ATCC PRA-98 / G3)</name>
    <dbReference type="NCBI Taxonomy" id="412133"/>
    <lineage>
        <taxon>Eukaryota</taxon>
        <taxon>Metamonada</taxon>
        <taxon>Parabasalia</taxon>
        <taxon>Trichomonadida</taxon>
        <taxon>Trichomonadidae</taxon>
        <taxon>Trichomonas</taxon>
    </lineage>
</organism>
<dbReference type="VEuPathDB" id="TrichDB:TVAGG3_0040710"/>
<gene>
    <name evidence="2" type="ORF">TVAG_315870</name>
</gene>